<evidence type="ECO:0000313" key="3">
    <source>
        <dbReference type="Proteomes" id="UP001175271"/>
    </source>
</evidence>
<reference evidence="2" key="1">
    <citation type="submission" date="2023-06" db="EMBL/GenBank/DDBJ databases">
        <title>Genomic analysis of the entomopathogenic nematode Steinernema hermaphroditum.</title>
        <authorList>
            <person name="Schwarz E.M."/>
            <person name="Heppert J.K."/>
            <person name="Baniya A."/>
            <person name="Schwartz H.T."/>
            <person name="Tan C.-H."/>
            <person name="Antoshechkin I."/>
            <person name="Sternberg P.W."/>
            <person name="Goodrich-Blair H."/>
            <person name="Dillman A.R."/>
        </authorList>
    </citation>
    <scope>NUCLEOTIDE SEQUENCE</scope>
    <source>
        <strain evidence="2">PS9179</strain>
        <tissue evidence="2">Whole animal</tissue>
    </source>
</reference>
<comment type="caution">
    <text evidence="2">The sequence shown here is derived from an EMBL/GenBank/DDBJ whole genome shotgun (WGS) entry which is preliminary data.</text>
</comment>
<evidence type="ECO:0000313" key="2">
    <source>
        <dbReference type="EMBL" id="KAK0413193.1"/>
    </source>
</evidence>
<accession>A0AA39LXG2</accession>
<protein>
    <submittedName>
        <fullName evidence="2">Uncharacterized protein</fullName>
    </submittedName>
</protein>
<dbReference type="EMBL" id="JAUCMV010000003">
    <property type="protein sequence ID" value="KAK0413193.1"/>
    <property type="molecule type" value="Genomic_DNA"/>
</dbReference>
<dbReference type="Proteomes" id="UP001175271">
    <property type="component" value="Unassembled WGS sequence"/>
</dbReference>
<keyword evidence="3" id="KW-1185">Reference proteome</keyword>
<evidence type="ECO:0000256" key="1">
    <source>
        <dbReference type="SAM" id="MobiDB-lite"/>
    </source>
</evidence>
<name>A0AA39LXG2_9BILA</name>
<sequence length="246" mass="26525">MHLDTIDAFDPEHMGAFSNLDKVGAISIGVTRISIPGRRTVEGWTTEIVKEIHSWVTNPPLAREDRQKLYEELRRYLSSPVRFEKNDRGELVVDGVDVDRIIDSEPNLGECTVMWRPYGSTRRVGRLPNRSTQPLFSSCGPLGLRDGGTTGATTTPPDPAAIASPLDAPPGTPSDVPTGTPPGAPFLDPTGSAPRDCPFGTPSGSERHTTPLPESRATSPDACSEEFFSAAEEPGKTSFKRRVGAD</sequence>
<organism evidence="2 3">
    <name type="scientific">Steinernema hermaphroditum</name>
    <dbReference type="NCBI Taxonomy" id="289476"/>
    <lineage>
        <taxon>Eukaryota</taxon>
        <taxon>Metazoa</taxon>
        <taxon>Ecdysozoa</taxon>
        <taxon>Nematoda</taxon>
        <taxon>Chromadorea</taxon>
        <taxon>Rhabditida</taxon>
        <taxon>Tylenchina</taxon>
        <taxon>Panagrolaimomorpha</taxon>
        <taxon>Strongyloidoidea</taxon>
        <taxon>Steinernematidae</taxon>
        <taxon>Steinernema</taxon>
    </lineage>
</organism>
<feature type="region of interest" description="Disordered" evidence="1">
    <location>
        <begin position="122"/>
        <end position="246"/>
    </location>
</feature>
<dbReference type="AlphaFoldDB" id="A0AA39LXG2"/>
<gene>
    <name evidence="2" type="ORF">QR680_006656</name>
</gene>
<proteinExistence type="predicted"/>